<sequence>MANYECAVRTNYFHVKDAGRFREFMKNVCGSEDKIDLWERQDADSRAVFGFGCYGGIAGLKNPDGEIDNDSFDQFIAGLQEHIGDNDAVILFEAGNEKLRYVTSGATVITGKGCVYLDVERLAIQKAQEQLENPNWATKCVY</sequence>
<dbReference type="Proteomes" id="UP000806542">
    <property type="component" value="Unassembled WGS sequence"/>
</dbReference>
<organism evidence="1 2">
    <name type="scientific">Ructibacterium gallinarum</name>
    <dbReference type="NCBI Taxonomy" id="2779355"/>
    <lineage>
        <taxon>Bacteria</taxon>
        <taxon>Bacillati</taxon>
        <taxon>Bacillota</taxon>
        <taxon>Clostridia</taxon>
        <taxon>Eubacteriales</taxon>
        <taxon>Oscillospiraceae</taxon>
        <taxon>Ructibacterium</taxon>
    </lineage>
</organism>
<dbReference type="AlphaFoldDB" id="A0A9D5LYV6"/>
<dbReference type="EMBL" id="JADCKB010000017">
    <property type="protein sequence ID" value="MBE5040548.1"/>
    <property type="molecule type" value="Genomic_DNA"/>
</dbReference>
<accession>A0A9D5LYV6</accession>
<evidence type="ECO:0000313" key="1">
    <source>
        <dbReference type="EMBL" id="MBE5040548.1"/>
    </source>
</evidence>
<proteinExistence type="predicted"/>
<name>A0A9D5LYV6_9FIRM</name>
<evidence type="ECO:0000313" key="2">
    <source>
        <dbReference type="Proteomes" id="UP000806542"/>
    </source>
</evidence>
<reference evidence="1" key="1">
    <citation type="submission" date="2020-10" db="EMBL/GenBank/DDBJ databases">
        <title>ChiBAC.</title>
        <authorList>
            <person name="Zenner C."/>
            <person name="Hitch T.C.A."/>
            <person name="Clavel T."/>
        </authorList>
    </citation>
    <scope>NUCLEOTIDE SEQUENCE</scope>
    <source>
        <strain evidence="1">DSM 107454</strain>
    </source>
</reference>
<comment type="caution">
    <text evidence="1">The sequence shown here is derived from an EMBL/GenBank/DDBJ whole genome shotgun (WGS) entry which is preliminary data.</text>
</comment>
<keyword evidence="2" id="KW-1185">Reference proteome</keyword>
<dbReference type="RefSeq" id="WP_226393101.1">
    <property type="nucleotide sequence ID" value="NZ_JADCKB010000017.1"/>
</dbReference>
<protein>
    <submittedName>
        <fullName evidence="1">Uncharacterized protein</fullName>
    </submittedName>
</protein>
<gene>
    <name evidence="1" type="ORF">INF28_08755</name>
</gene>